<dbReference type="GO" id="GO:0098797">
    <property type="term" value="C:plasma membrane protein complex"/>
    <property type="evidence" value="ECO:0007669"/>
    <property type="project" value="TreeGrafter"/>
</dbReference>
<keyword evidence="6 13" id="KW-0997">Cell inner membrane</keyword>
<dbReference type="GO" id="GO:0030288">
    <property type="term" value="C:outer membrane-bounded periplasmic space"/>
    <property type="evidence" value="ECO:0007669"/>
    <property type="project" value="InterPro"/>
</dbReference>
<dbReference type="PROSITE" id="PS52015">
    <property type="entry name" value="TONB_CTD"/>
    <property type="match status" value="1"/>
</dbReference>
<name>Q3K4W8_PSEPF</name>
<evidence type="ECO:0000256" key="4">
    <source>
        <dbReference type="ARBA" id="ARBA00022448"/>
    </source>
</evidence>
<dbReference type="InterPro" id="IPR003538">
    <property type="entry name" value="TonB"/>
</dbReference>
<accession>Q3K4W8</accession>
<dbReference type="InterPro" id="IPR006260">
    <property type="entry name" value="TonB/TolA_C"/>
</dbReference>
<evidence type="ECO:0000256" key="9">
    <source>
        <dbReference type="ARBA" id="ARBA00022927"/>
    </source>
</evidence>
<evidence type="ECO:0000256" key="12">
    <source>
        <dbReference type="ARBA" id="ARBA00025849"/>
    </source>
</evidence>
<dbReference type="SUPFAM" id="SSF74653">
    <property type="entry name" value="TolA/TonB C-terminal domain"/>
    <property type="match status" value="1"/>
</dbReference>
<evidence type="ECO:0000256" key="7">
    <source>
        <dbReference type="ARBA" id="ARBA00022692"/>
    </source>
</evidence>
<evidence type="ECO:0000259" key="14">
    <source>
        <dbReference type="PROSITE" id="PS52015"/>
    </source>
</evidence>
<dbReference type="eggNOG" id="COG0810">
    <property type="taxonomic scope" value="Bacteria"/>
</dbReference>
<dbReference type="PANTHER" id="PTHR33446">
    <property type="entry name" value="PROTEIN TONB-RELATED"/>
    <property type="match status" value="1"/>
</dbReference>
<dbReference type="PANTHER" id="PTHR33446:SF8">
    <property type="entry name" value="PROTEIN TONB"/>
    <property type="match status" value="1"/>
</dbReference>
<gene>
    <name evidence="15" type="ordered locus">Pfl01_5449</name>
</gene>
<keyword evidence="10" id="KW-1133">Transmembrane helix</keyword>
<dbReference type="InterPro" id="IPR051045">
    <property type="entry name" value="TonB-dependent_transducer"/>
</dbReference>
<sequence length="218" mass="24914">MLLPVRHFSLKGWVMRWFFALVLLALMGIAGAAEVVLIPDNNPGPVYPRELAKAGVMGEVRVRFTANADGSVSDIAILESEHPDFSAAVTDALRQWRFRSWTVEAGKPAEMEVIAPMFFRLDIDSPIHANQWLRRVRCVDLHQYAIRRPVSSWVHLPVFHYTRAYLSSVVYTSQLSNERRLGLIAKLNERARYIIDRCGKSPNSRYVNLLPEDIRELL</sequence>
<keyword evidence="8" id="KW-0677">Repeat</keyword>
<proteinExistence type="inferred from homology"/>
<dbReference type="GO" id="GO:0015891">
    <property type="term" value="P:siderophore transport"/>
    <property type="evidence" value="ECO:0007669"/>
    <property type="project" value="InterPro"/>
</dbReference>
<evidence type="ECO:0000313" key="15">
    <source>
        <dbReference type="EMBL" id="ABA77186.1"/>
    </source>
</evidence>
<comment type="function">
    <text evidence="13">Interacts with outer membrane receptor proteins that carry out high-affinity binding and energy dependent uptake into the periplasmic space of specific substrates. It could act to transduce energy from the cytoplasmic membrane to specific energy-requiring processes in the outer membrane, resulting in the release into the periplasm of ligands bound by these outer membrane proteins.</text>
</comment>
<feature type="domain" description="TonB C-terminal" evidence="14">
    <location>
        <begin position="32"/>
        <end position="128"/>
    </location>
</feature>
<dbReference type="GO" id="GO:0031992">
    <property type="term" value="F:energy transducer activity"/>
    <property type="evidence" value="ECO:0007669"/>
    <property type="project" value="InterPro"/>
</dbReference>
<dbReference type="HOGENOM" id="CLU_107149_0_0_6"/>
<keyword evidence="9 13" id="KW-0653">Protein transport</keyword>
<keyword evidence="5 13" id="KW-1003">Cell membrane</keyword>
<evidence type="ECO:0000256" key="13">
    <source>
        <dbReference type="RuleBase" id="RU362123"/>
    </source>
</evidence>
<organism evidence="15 16">
    <name type="scientific">Pseudomonas fluorescens (strain Pf0-1)</name>
    <dbReference type="NCBI Taxonomy" id="205922"/>
    <lineage>
        <taxon>Bacteria</taxon>
        <taxon>Pseudomonadati</taxon>
        <taxon>Pseudomonadota</taxon>
        <taxon>Gammaproteobacteria</taxon>
        <taxon>Pseudomonadales</taxon>
        <taxon>Pseudomonadaceae</taxon>
        <taxon>Pseudomonas</taxon>
    </lineage>
</organism>
<dbReference type="Gene3D" id="3.30.1150.10">
    <property type="match status" value="1"/>
</dbReference>
<evidence type="ECO:0000256" key="11">
    <source>
        <dbReference type="ARBA" id="ARBA00023136"/>
    </source>
</evidence>
<comment type="similarity">
    <text evidence="2 13">Belongs to the TonB family.</text>
</comment>
<evidence type="ECO:0000256" key="10">
    <source>
        <dbReference type="ARBA" id="ARBA00022989"/>
    </source>
</evidence>
<dbReference type="Proteomes" id="UP000002704">
    <property type="component" value="Chromosome"/>
</dbReference>
<dbReference type="KEGG" id="pfo:Pfl01_5449"/>
<comment type="subunit">
    <text evidence="12">Homodimer. Forms a complex with the accessory proteins ExbB and ExbD.</text>
</comment>
<evidence type="ECO:0000256" key="1">
    <source>
        <dbReference type="ARBA" id="ARBA00004383"/>
    </source>
</evidence>
<comment type="subcellular location">
    <subcellularLocation>
        <location evidence="1 13">Cell inner membrane</location>
        <topology evidence="1 13">Single-pass membrane protein</topology>
        <orientation evidence="1 13">Periplasmic side</orientation>
    </subcellularLocation>
</comment>
<dbReference type="Pfam" id="PF03544">
    <property type="entry name" value="TonB_C"/>
    <property type="match status" value="1"/>
</dbReference>
<dbReference type="EMBL" id="CP000094">
    <property type="protein sequence ID" value="ABA77186.1"/>
    <property type="molecule type" value="Genomic_DNA"/>
</dbReference>
<evidence type="ECO:0000256" key="5">
    <source>
        <dbReference type="ARBA" id="ARBA00022475"/>
    </source>
</evidence>
<evidence type="ECO:0000313" key="16">
    <source>
        <dbReference type="Proteomes" id="UP000002704"/>
    </source>
</evidence>
<reference evidence="15 16" key="1">
    <citation type="journal article" date="2009" name="Genome Biol.">
        <title>Genomic and genetic analyses of diversity and plant interactions of Pseudomonas fluorescens.</title>
        <authorList>
            <person name="Silby M.W."/>
            <person name="Cerdeno-Tarraga A.M."/>
            <person name="Vernikos G.S."/>
            <person name="Giddens S.R."/>
            <person name="Jackson R.W."/>
            <person name="Preston G.M."/>
            <person name="Zhang X.X."/>
            <person name="Moon C.D."/>
            <person name="Gehrig S.M."/>
            <person name="Godfrey S.A."/>
            <person name="Knight C.G."/>
            <person name="Malone J.G."/>
            <person name="Robinson Z."/>
            <person name="Spiers A.J."/>
            <person name="Harris S."/>
            <person name="Challis G.L."/>
            <person name="Yaxley A.M."/>
            <person name="Harris D."/>
            <person name="Seeger K."/>
            <person name="Murphy L."/>
            <person name="Rutter S."/>
            <person name="Squares R."/>
            <person name="Quail M.A."/>
            <person name="Saunders E."/>
            <person name="Mavromatis K."/>
            <person name="Brettin T.S."/>
            <person name="Bentley S.D."/>
            <person name="Hothersall J."/>
            <person name="Stephens E."/>
            <person name="Thomas C.M."/>
            <person name="Parkhill J."/>
            <person name="Levy S.B."/>
            <person name="Rainey P.B."/>
            <person name="Thomson N.R."/>
        </authorList>
    </citation>
    <scope>NUCLEOTIDE SEQUENCE [LARGE SCALE GENOMIC DNA]</scope>
    <source>
        <strain evidence="15 16">Pf0-1</strain>
    </source>
</reference>
<evidence type="ECO:0000256" key="6">
    <source>
        <dbReference type="ARBA" id="ARBA00022519"/>
    </source>
</evidence>
<dbReference type="InterPro" id="IPR037682">
    <property type="entry name" value="TonB_C"/>
</dbReference>
<evidence type="ECO:0000256" key="8">
    <source>
        <dbReference type="ARBA" id="ARBA00022737"/>
    </source>
</evidence>
<protein>
    <recommendedName>
        <fullName evidence="3 13">Protein TonB</fullName>
    </recommendedName>
</protein>
<keyword evidence="11" id="KW-0472">Membrane</keyword>
<evidence type="ECO:0000256" key="3">
    <source>
        <dbReference type="ARBA" id="ARBA00022362"/>
    </source>
</evidence>
<dbReference type="NCBIfam" id="TIGR01352">
    <property type="entry name" value="tonB_Cterm"/>
    <property type="match status" value="1"/>
</dbReference>
<keyword evidence="7" id="KW-0812">Transmembrane</keyword>
<keyword evidence="4 13" id="KW-0813">Transport</keyword>
<dbReference type="GO" id="GO:0015031">
    <property type="term" value="P:protein transport"/>
    <property type="evidence" value="ECO:0007669"/>
    <property type="project" value="UniProtKB-UniRule"/>
</dbReference>
<dbReference type="AlphaFoldDB" id="Q3K4W8"/>
<dbReference type="PRINTS" id="PR01374">
    <property type="entry name" value="TONBPROTEIN"/>
</dbReference>
<dbReference type="GO" id="GO:0055085">
    <property type="term" value="P:transmembrane transport"/>
    <property type="evidence" value="ECO:0007669"/>
    <property type="project" value="InterPro"/>
</dbReference>
<evidence type="ECO:0000256" key="2">
    <source>
        <dbReference type="ARBA" id="ARBA00006555"/>
    </source>
</evidence>
<keyword evidence="13" id="KW-0735">Signal-anchor</keyword>